<feature type="domain" description="MutL C-terminal dimerisation" evidence="6">
    <location>
        <begin position="495"/>
        <end position="637"/>
    </location>
</feature>
<dbReference type="RefSeq" id="WP_012447952.1">
    <property type="nucleotide sequence ID" value="NC_010718.1"/>
</dbReference>
<comment type="similarity">
    <text evidence="1 4">Belongs to the DNA mismatch repair MutL/HexB family.</text>
</comment>
<dbReference type="InterPro" id="IPR038973">
    <property type="entry name" value="MutL/Mlh/Pms-like"/>
</dbReference>
<dbReference type="AlphaFoldDB" id="B2A3X8"/>
<dbReference type="InterPro" id="IPR036890">
    <property type="entry name" value="HATPase_C_sf"/>
</dbReference>
<name>B2A3X8_NATTJ</name>
<evidence type="ECO:0000259" key="7">
    <source>
        <dbReference type="SMART" id="SM01340"/>
    </source>
</evidence>
<feature type="compositionally biased region" description="Polar residues" evidence="5">
    <location>
        <begin position="359"/>
        <end position="372"/>
    </location>
</feature>
<dbReference type="InterPro" id="IPR014762">
    <property type="entry name" value="DNA_mismatch_repair_CS"/>
</dbReference>
<dbReference type="InterPro" id="IPR042121">
    <property type="entry name" value="MutL_C_regsub"/>
</dbReference>
<dbReference type="SUPFAM" id="SSF54211">
    <property type="entry name" value="Ribosomal protein S5 domain 2-like"/>
    <property type="match status" value="1"/>
</dbReference>
<dbReference type="Pfam" id="PF01119">
    <property type="entry name" value="DNA_mis_repair"/>
    <property type="match status" value="1"/>
</dbReference>
<dbReference type="Gene3D" id="3.30.230.10">
    <property type="match status" value="1"/>
</dbReference>
<evidence type="ECO:0000313" key="8">
    <source>
        <dbReference type="EMBL" id="ACB85080.1"/>
    </source>
</evidence>
<dbReference type="SMART" id="SM00853">
    <property type="entry name" value="MutL_C"/>
    <property type="match status" value="1"/>
</dbReference>
<dbReference type="Gene3D" id="3.30.1370.100">
    <property type="entry name" value="MutL, C-terminal domain, regulatory subdomain"/>
    <property type="match status" value="1"/>
</dbReference>
<reference evidence="8 9" key="1">
    <citation type="submission" date="2008-04" db="EMBL/GenBank/DDBJ databases">
        <title>Complete sequence of chromosome of Natranaerobius thermophilus JW/NM-WN-LF.</title>
        <authorList>
            <consortium name="US DOE Joint Genome Institute"/>
            <person name="Copeland A."/>
            <person name="Lucas S."/>
            <person name="Lapidus A."/>
            <person name="Glavina del Rio T."/>
            <person name="Dalin E."/>
            <person name="Tice H."/>
            <person name="Bruce D."/>
            <person name="Goodwin L."/>
            <person name="Pitluck S."/>
            <person name="Chertkov O."/>
            <person name="Brettin T."/>
            <person name="Detter J.C."/>
            <person name="Han C."/>
            <person name="Kuske C.R."/>
            <person name="Schmutz J."/>
            <person name="Larimer F."/>
            <person name="Land M."/>
            <person name="Hauser L."/>
            <person name="Kyrpides N."/>
            <person name="Lykidis A."/>
            <person name="Mesbah N.M."/>
            <person name="Wiegel J."/>
        </authorList>
    </citation>
    <scope>NUCLEOTIDE SEQUENCE [LARGE SCALE GENOMIC DNA]</scope>
    <source>
        <strain evidence="9">ATCC BAA-1301 / DSM 18059 / JW/NM-WN-LF</strain>
    </source>
</reference>
<evidence type="ECO:0000256" key="1">
    <source>
        <dbReference type="ARBA" id="ARBA00006082"/>
    </source>
</evidence>
<evidence type="ECO:0000313" key="9">
    <source>
        <dbReference type="Proteomes" id="UP000001683"/>
    </source>
</evidence>
<dbReference type="Gene3D" id="3.30.565.10">
    <property type="entry name" value="Histidine kinase-like ATPase, C-terminal domain"/>
    <property type="match status" value="1"/>
</dbReference>
<dbReference type="InterPro" id="IPR002099">
    <property type="entry name" value="MutL/Mlh/PMS"/>
</dbReference>
<dbReference type="InterPro" id="IPR014721">
    <property type="entry name" value="Ribsml_uS5_D2-typ_fold_subgr"/>
</dbReference>
<dbReference type="GO" id="GO:0016887">
    <property type="term" value="F:ATP hydrolysis activity"/>
    <property type="evidence" value="ECO:0007669"/>
    <property type="project" value="InterPro"/>
</dbReference>
<dbReference type="PANTHER" id="PTHR10073:SF12">
    <property type="entry name" value="DNA MISMATCH REPAIR PROTEIN MLH1"/>
    <property type="match status" value="1"/>
</dbReference>
<dbReference type="InterPro" id="IPR014790">
    <property type="entry name" value="MutL_C"/>
</dbReference>
<dbReference type="CDD" id="cd16926">
    <property type="entry name" value="HATPase_MutL-MLH-PMS-like"/>
    <property type="match status" value="1"/>
</dbReference>
<dbReference type="PANTHER" id="PTHR10073">
    <property type="entry name" value="DNA MISMATCH REPAIR PROTEIN MLH, PMS, MUTL"/>
    <property type="match status" value="1"/>
</dbReference>
<dbReference type="SMART" id="SM01340">
    <property type="entry name" value="DNA_mis_repair"/>
    <property type="match status" value="1"/>
</dbReference>
<protein>
    <recommendedName>
        <fullName evidence="4">DNA mismatch repair protein MutL</fullName>
    </recommendedName>
</protein>
<dbReference type="EMBL" id="CP001034">
    <property type="protein sequence ID" value="ACB85080.1"/>
    <property type="molecule type" value="Genomic_DNA"/>
</dbReference>
<evidence type="ECO:0000256" key="5">
    <source>
        <dbReference type="SAM" id="MobiDB-lite"/>
    </source>
</evidence>
<dbReference type="PROSITE" id="PS00058">
    <property type="entry name" value="DNA_MISMATCH_REPAIR_1"/>
    <property type="match status" value="1"/>
</dbReference>
<dbReference type="InterPro" id="IPR042120">
    <property type="entry name" value="MutL_C_dimsub"/>
</dbReference>
<dbReference type="InParanoid" id="B2A3X8"/>
<dbReference type="GO" id="GO:0006298">
    <property type="term" value="P:mismatch repair"/>
    <property type="evidence" value="ECO:0007669"/>
    <property type="project" value="UniProtKB-UniRule"/>
</dbReference>
<proteinExistence type="inferred from homology"/>
<accession>B2A3X8</accession>
<dbReference type="Pfam" id="PF13589">
    <property type="entry name" value="HATPase_c_3"/>
    <property type="match status" value="1"/>
</dbReference>
<dbReference type="FunFam" id="3.30.565.10:FF:000003">
    <property type="entry name" value="DNA mismatch repair endonuclease MutL"/>
    <property type="match status" value="1"/>
</dbReference>
<dbReference type="NCBIfam" id="TIGR00585">
    <property type="entry name" value="mutl"/>
    <property type="match status" value="1"/>
</dbReference>
<dbReference type="Pfam" id="PF08676">
    <property type="entry name" value="MutL_C"/>
    <property type="match status" value="1"/>
</dbReference>
<evidence type="ECO:0000256" key="3">
    <source>
        <dbReference type="ARBA" id="ARBA00023204"/>
    </source>
</evidence>
<dbReference type="GO" id="GO:0032300">
    <property type="term" value="C:mismatch repair complex"/>
    <property type="evidence" value="ECO:0007669"/>
    <property type="project" value="InterPro"/>
</dbReference>
<dbReference type="CDD" id="cd00782">
    <property type="entry name" value="MutL_Trans"/>
    <property type="match status" value="1"/>
</dbReference>
<keyword evidence="3 4" id="KW-0234">DNA repair</keyword>
<dbReference type="KEGG" id="nth:Nther_1497"/>
<dbReference type="InterPro" id="IPR020667">
    <property type="entry name" value="DNA_mismatch_repair_MutL"/>
</dbReference>
<feature type="region of interest" description="Disordered" evidence="5">
    <location>
        <begin position="418"/>
        <end position="471"/>
    </location>
</feature>
<dbReference type="InterPro" id="IPR020568">
    <property type="entry name" value="Ribosomal_Su5_D2-typ_SF"/>
</dbReference>
<dbReference type="OrthoDB" id="9763467at2"/>
<reference evidence="8 9" key="2">
    <citation type="journal article" date="2011" name="J. Bacteriol.">
        <title>Complete genome sequence of the anaerobic, halophilic alkalithermophile Natranaerobius thermophilus JW/NM-WN-LF.</title>
        <authorList>
            <person name="Zhao B."/>
            <person name="Mesbah N.M."/>
            <person name="Dalin E."/>
            <person name="Goodwin L."/>
            <person name="Nolan M."/>
            <person name="Pitluck S."/>
            <person name="Chertkov O."/>
            <person name="Brettin T.S."/>
            <person name="Han J."/>
            <person name="Larimer F.W."/>
            <person name="Land M.L."/>
            <person name="Hauser L."/>
            <person name="Kyrpides N."/>
            <person name="Wiegel J."/>
        </authorList>
    </citation>
    <scope>NUCLEOTIDE SEQUENCE [LARGE SCALE GENOMIC DNA]</scope>
    <source>
        <strain evidence="9">ATCC BAA-1301 / DSM 18059 / JW/NM-WN-LF</strain>
    </source>
</reference>
<dbReference type="SUPFAM" id="SSF55874">
    <property type="entry name" value="ATPase domain of HSP90 chaperone/DNA topoisomerase II/histidine kinase"/>
    <property type="match status" value="1"/>
</dbReference>
<dbReference type="GO" id="GO:0140664">
    <property type="term" value="F:ATP-dependent DNA damage sensor activity"/>
    <property type="evidence" value="ECO:0007669"/>
    <property type="project" value="InterPro"/>
</dbReference>
<organism evidence="8 9">
    <name type="scientific">Natranaerobius thermophilus (strain ATCC BAA-1301 / DSM 18059 / JW/NM-WN-LF)</name>
    <dbReference type="NCBI Taxonomy" id="457570"/>
    <lineage>
        <taxon>Bacteria</taxon>
        <taxon>Bacillati</taxon>
        <taxon>Bacillota</taxon>
        <taxon>Clostridia</taxon>
        <taxon>Natranaerobiales</taxon>
        <taxon>Natranaerobiaceae</taxon>
        <taxon>Natranaerobius</taxon>
    </lineage>
</organism>
<dbReference type="Gene3D" id="3.30.1540.20">
    <property type="entry name" value="MutL, C-terminal domain, dimerisation subdomain"/>
    <property type="match status" value="1"/>
</dbReference>
<dbReference type="InterPro" id="IPR037198">
    <property type="entry name" value="MutL_C_sf"/>
</dbReference>
<dbReference type="HOGENOM" id="CLU_004131_4_1_9"/>
<keyword evidence="9" id="KW-1185">Reference proteome</keyword>
<feature type="compositionally biased region" description="Basic and acidic residues" evidence="5">
    <location>
        <begin position="418"/>
        <end position="441"/>
    </location>
</feature>
<comment type="function">
    <text evidence="4">This protein is involved in the repair of mismatches in DNA. It is required for dam-dependent methyl-directed DNA mismatch repair. May act as a 'molecular matchmaker', a protein that promotes the formation of a stable complex between two or more DNA-binding proteins in an ATP-dependent manner without itself being part of a final effector complex.</text>
</comment>
<dbReference type="GO" id="GO:0030983">
    <property type="term" value="F:mismatched DNA binding"/>
    <property type="evidence" value="ECO:0007669"/>
    <property type="project" value="InterPro"/>
</dbReference>
<dbReference type="SUPFAM" id="SSF118116">
    <property type="entry name" value="DNA mismatch repair protein MutL"/>
    <property type="match status" value="1"/>
</dbReference>
<dbReference type="STRING" id="457570.Nther_1497"/>
<evidence type="ECO:0000256" key="2">
    <source>
        <dbReference type="ARBA" id="ARBA00022763"/>
    </source>
</evidence>
<evidence type="ECO:0000259" key="6">
    <source>
        <dbReference type="SMART" id="SM00853"/>
    </source>
</evidence>
<gene>
    <name evidence="4" type="primary">mutL</name>
    <name evidence="8" type="ordered locus">Nther_1497</name>
</gene>
<sequence>MGRINILRHEISEKIAAGEVVERPASVVKELIENSIDAGSDNIQIFLSKAGKELIRVIDNGLGIHPEDVELAFSRHATSKVNSIKDLDKINTLGFRGEALASIAAVSKIEMNTRRHDSKEGTRVFLEEGKVQQRGSAGCPPGTDIAVKDLFYNTPARLKFLSKESTEIALIHDIINKFALANPNIRFRALNGNKKLLQTSGRNDMLEVIANIYGYQTAKKLLPIKYSQDGITITGYIAKPELTRSNRSYQTFFVNDRYVKSTFLSERLEKGYHTLLPKHRYPFSILKLQVPDEILDVNVHPAKIHVRFINEKQIGNMLTKAVTEKLKQEQLIFQAPKVNNTKKNQTKPEGSQLRFRGVNKNNAPSFEKTSSKFKSQLNNNVYDNISSKTSNNYLKEKQEYDIPRINNKVDHTKNHIENQTENHIETHQKTQEIGDQEKTSDSVHYGSNPSSKPIGDSSGKLSDDSSGESYSDHIDTIDLADNNENFLHDLLEYRVVGQIFTTYWILESSDEIYLIDQHAAHERINYQLLMDRYRSSQLKSQQVIPYTLELDSAGITALEDNLDKLRQCGLEFEFFGQNTLLVRGVPFAIKDIFDQDAIYDLIDQLIKHPDNDLDITSLEEMLITIACKKSIKANEKIGAKELKSLLKSLVETPTPFTCPHGRPTIINLTRTDVEKLFYRV</sequence>
<dbReference type="HAMAP" id="MF_00149">
    <property type="entry name" value="DNA_mis_repair"/>
    <property type="match status" value="1"/>
</dbReference>
<dbReference type="FunCoup" id="B2A3X8">
    <property type="interactions" value="387"/>
</dbReference>
<dbReference type="Proteomes" id="UP000001683">
    <property type="component" value="Chromosome"/>
</dbReference>
<keyword evidence="2 4" id="KW-0227">DNA damage</keyword>
<dbReference type="InterPro" id="IPR013507">
    <property type="entry name" value="DNA_mismatch_S5_2-like"/>
</dbReference>
<evidence type="ECO:0000256" key="4">
    <source>
        <dbReference type="HAMAP-Rule" id="MF_00149"/>
    </source>
</evidence>
<dbReference type="eggNOG" id="COG0323">
    <property type="taxonomic scope" value="Bacteria"/>
</dbReference>
<feature type="domain" description="DNA mismatch repair protein S5" evidence="7">
    <location>
        <begin position="209"/>
        <end position="327"/>
    </location>
</feature>
<feature type="region of interest" description="Disordered" evidence="5">
    <location>
        <begin position="341"/>
        <end position="372"/>
    </location>
</feature>
<dbReference type="GO" id="GO:0005524">
    <property type="term" value="F:ATP binding"/>
    <property type="evidence" value="ECO:0007669"/>
    <property type="project" value="InterPro"/>
</dbReference>